<dbReference type="Pfam" id="PF00646">
    <property type="entry name" value="F-box"/>
    <property type="match status" value="1"/>
</dbReference>
<keyword evidence="3" id="KW-1185">Reference proteome</keyword>
<evidence type="ECO:0000313" key="2">
    <source>
        <dbReference type="EMBL" id="RDW64349.1"/>
    </source>
</evidence>
<accession>A0A3D8QRB2</accession>
<dbReference type="STRING" id="1810919.A0A3D8QRB2"/>
<organism evidence="2 3">
    <name type="scientific">Aspergillus mulundensis</name>
    <dbReference type="NCBI Taxonomy" id="1810919"/>
    <lineage>
        <taxon>Eukaryota</taxon>
        <taxon>Fungi</taxon>
        <taxon>Dikarya</taxon>
        <taxon>Ascomycota</taxon>
        <taxon>Pezizomycotina</taxon>
        <taxon>Eurotiomycetes</taxon>
        <taxon>Eurotiomycetidae</taxon>
        <taxon>Eurotiales</taxon>
        <taxon>Aspergillaceae</taxon>
        <taxon>Aspergillus</taxon>
        <taxon>Aspergillus subgen. Nidulantes</taxon>
    </lineage>
</organism>
<reference evidence="2 3" key="1">
    <citation type="journal article" date="2018" name="IMA Fungus">
        <title>IMA Genome-F 9: Draft genome sequence of Annulohypoxylon stygium, Aspergillus mulundensis, Berkeleyomyces basicola (syn. Thielaviopsis basicola), Ceratocystis smalleyi, two Cercospora beticola strains, Coleophoma cylindrospora, Fusarium fracticaudum, Phialophora cf. hyalina, and Morchella septimelata.</title>
        <authorList>
            <person name="Wingfield B.D."/>
            <person name="Bills G.F."/>
            <person name="Dong Y."/>
            <person name="Huang W."/>
            <person name="Nel W.J."/>
            <person name="Swalarsk-Parry B.S."/>
            <person name="Vaghefi N."/>
            <person name="Wilken P.M."/>
            <person name="An Z."/>
            <person name="de Beer Z.W."/>
            <person name="De Vos L."/>
            <person name="Chen L."/>
            <person name="Duong T.A."/>
            <person name="Gao Y."/>
            <person name="Hammerbacher A."/>
            <person name="Kikkert J.R."/>
            <person name="Li Y."/>
            <person name="Li H."/>
            <person name="Li K."/>
            <person name="Li Q."/>
            <person name="Liu X."/>
            <person name="Ma X."/>
            <person name="Naidoo K."/>
            <person name="Pethybridge S.J."/>
            <person name="Sun J."/>
            <person name="Steenkamp E.T."/>
            <person name="van der Nest M.A."/>
            <person name="van Wyk S."/>
            <person name="Wingfield M.J."/>
            <person name="Xiong C."/>
            <person name="Yue Q."/>
            <person name="Zhang X."/>
        </authorList>
    </citation>
    <scope>NUCLEOTIDE SEQUENCE [LARGE SCALE GENOMIC DNA]</scope>
    <source>
        <strain evidence="2 3">DSM 5745</strain>
    </source>
</reference>
<evidence type="ECO:0000313" key="3">
    <source>
        <dbReference type="Proteomes" id="UP000256690"/>
    </source>
</evidence>
<sequence length="471" mass="55021">MCVARVRTLDEPQDASWSRIAADLWPDGLHQMWSCSTKETGCQYQLRDELQLNNFIYGEDERDWLRHNAHTFCDWDRERRPQAGDWVPIDPKYKPRPGSMAIHLEDVEHVAGPGCRYPGGYIGKRISVAEMQGCNVVQCLVPKREDWKPAVDDYPFEKDSAHFLSGIRAGLCGRDSTVVVNPIRHGVTEMSHKCPILDPFDFTTDEIPFHPWCFGTWMKLTCSRLGYVPVDDLVKFLESQGTLPFQPVQHHFEGADRSWVYNPGEEWQAANPFYAPKLRNLMERAMDVPSTFTLHDGVFQRTPPKASSDIFSLLPAELRHLVLQYLPSKDIASLRLASRTFHQLPVSLFYRLLIEDMPWLWEIWSDDPPYFWATVTEKNLQDHEKEGIDVHDPYRQGGTTRCVISHTIDVEKHLEQWTYPKPSRYKTNWFTLYCDIKKNWHELKGLRNRKRIWGFQTQLLDLMNWSKDLRT</sequence>
<dbReference type="OrthoDB" id="6612291at2759"/>
<gene>
    <name evidence="2" type="ORF">DSM5745_09760</name>
</gene>
<dbReference type="Proteomes" id="UP000256690">
    <property type="component" value="Unassembled WGS sequence"/>
</dbReference>
<dbReference type="AlphaFoldDB" id="A0A3D8QRB2"/>
<name>A0A3D8QRB2_9EURO</name>
<dbReference type="InterPro" id="IPR001810">
    <property type="entry name" value="F-box_dom"/>
</dbReference>
<comment type="caution">
    <text evidence="2">The sequence shown here is derived from an EMBL/GenBank/DDBJ whole genome shotgun (WGS) entry which is preliminary data.</text>
</comment>
<feature type="domain" description="F-box" evidence="1">
    <location>
        <begin position="308"/>
        <end position="352"/>
    </location>
</feature>
<dbReference type="GeneID" id="38120130"/>
<dbReference type="Gene3D" id="1.20.1280.50">
    <property type="match status" value="1"/>
</dbReference>
<dbReference type="SUPFAM" id="SSF81383">
    <property type="entry name" value="F-box domain"/>
    <property type="match status" value="1"/>
</dbReference>
<evidence type="ECO:0000259" key="1">
    <source>
        <dbReference type="PROSITE" id="PS50181"/>
    </source>
</evidence>
<dbReference type="EMBL" id="PVWQ01000014">
    <property type="protein sequence ID" value="RDW64349.1"/>
    <property type="molecule type" value="Genomic_DNA"/>
</dbReference>
<dbReference type="RefSeq" id="XP_026599508.1">
    <property type="nucleotide sequence ID" value="XM_026751776.1"/>
</dbReference>
<dbReference type="InterPro" id="IPR036047">
    <property type="entry name" value="F-box-like_dom_sf"/>
</dbReference>
<proteinExistence type="predicted"/>
<dbReference type="PROSITE" id="PS50181">
    <property type="entry name" value="FBOX"/>
    <property type="match status" value="1"/>
</dbReference>
<protein>
    <recommendedName>
        <fullName evidence="1">F-box domain-containing protein</fullName>
    </recommendedName>
</protein>